<keyword evidence="1" id="KW-0597">Phosphoprotein</keyword>
<feature type="region of interest" description="Disordered" evidence="2">
    <location>
        <begin position="189"/>
        <end position="210"/>
    </location>
</feature>
<accession>A0AAY5L9Y3</accession>
<dbReference type="Ensembl" id="ENSELUT00000107866.1">
    <property type="protein sequence ID" value="ENSELUP00000086035.1"/>
    <property type="gene ID" value="ENSELUG00000043065.1"/>
</dbReference>
<keyword evidence="4" id="KW-1185">Reference proteome</keyword>
<dbReference type="PANTHER" id="PTHR14484">
    <property type="entry name" value="COILED-COIL DOMAIN-CONTAINING PROTEIN 71"/>
    <property type="match status" value="1"/>
</dbReference>
<reference evidence="3" key="2">
    <citation type="submission" date="2025-05" db="UniProtKB">
        <authorList>
            <consortium name="Ensembl"/>
        </authorList>
    </citation>
    <scope>IDENTIFICATION</scope>
</reference>
<reference evidence="3 4" key="1">
    <citation type="submission" date="2020-02" db="EMBL/GenBank/DDBJ databases">
        <title>Esox lucius (northern pike) genome, fEsoLuc1, primary haplotype.</title>
        <authorList>
            <person name="Myers G."/>
            <person name="Karagic N."/>
            <person name="Meyer A."/>
            <person name="Pippel M."/>
            <person name="Reichard M."/>
            <person name="Winkler S."/>
            <person name="Tracey A."/>
            <person name="Sims Y."/>
            <person name="Howe K."/>
            <person name="Rhie A."/>
            <person name="Formenti G."/>
            <person name="Durbin R."/>
            <person name="Fedrigo O."/>
            <person name="Jarvis E.D."/>
        </authorList>
    </citation>
    <scope>NUCLEOTIDE SEQUENCE [LARGE SCALE GENOMIC DNA]</scope>
</reference>
<dbReference type="Ensembl" id="ENSELUT00000102458.1">
    <property type="protein sequence ID" value="ENSELUP00000097300.1"/>
    <property type="gene ID" value="ENSELUG00000043065.1"/>
</dbReference>
<dbReference type="GeneID" id="105013986"/>
<evidence type="ECO:0000256" key="1">
    <source>
        <dbReference type="ARBA" id="ARBA00022553"/>
    </source>
</evidence>
<evidence type="ECO:0000256" key="2">
    <source>
        <dbReference type="SAM" id="MobiDB-lite"/>
    </source>
</evidence>
<dbReference type="PANTHER" id="PTHR14484:SF0">
    <property type="entry name" value="COILED-COIL DOMAIN-CONTAINING PROTEIN 71"/>
    <property type="match status" value="1"/>
</dbReference>
<name>A0AAY5L9Y3_ESOLU</name>
<organism evidence="3 4">
    <name type="scientific">Esox lucius</name>
    <name type="common">Northern pike</name>
    <dbReference type="NCBI Taxonomy" id="8010"/>
    <lineage>
        <taxon>Eukaryota</taxon>
        <taxon>Metazoa</taxon>
        <taxon>Chordata</taxon>
        <taxon>Craniata</taxon>
        <taxon>Vertebrata</taxon>
        <taxon>Euteleostomi</taxon>
        <taxon>Actinopterygii</taxon>
        <taxon>Neopterygii</taxon>
        <taxon>Teleostei</taxon>
        <taxon>Protacanthopterygii</taxon>
        <taxon>Esociformes</taxon>
        <taxon>Esocidae</taxon>
        <taxon>Esox</taxon>
    </lineage>
</organism>
<evidence type="ECO:0000313" key="4">
    <source>
        <dbReference type="Proteomes" id="UP000265140"/>
    </source>
</evidence>
<dbReference type="RefSeq" id="XP_010874208.1">
    <property type="nucleotide sequence ID" value="XM_010875906.4"/>
</dbReference>
<sequence length="335" mass="37758">MNCKEPTEKVVLSWSRFTSAGQTTLLETLKAFSPMSEDLFGTEKELATFIEGLRHEGHKPTILKSKDVYGYRSCTAVLRPVVKTQCTLDIAASKVQKTGKKKGKKNLGKNTEINYALLSAAAKVVLKNQPKILLTNLSKECLKQTVISKQAVLEVEPVQVQSYIRLTNFIGPSTGHTARLQFHTGVWSRDSHRSPSLTGTQAPPLEGTGNSARSVTLRTVNFVPHPVNIIEVPMPAILKNNRVLKECNGMPCWRNQKRKKTEEVEDKLCVKKHRNGVWLVKEQDDLRQRQNNLRFKVIKVDDSITDEEVRRKAQKILRVNLSPVIEIQPLIAYPM</sequence>
<proteinExistence type="predicted"/>
<evidence type="ECO:0000313" key="3">
    <source>
        <dbReference type="Ensembl" id="ENSELUP00000097300.1"/>
    </source>
</evidence>
<dbReference type="GeneTree" id="ENSGT00940000155306"/>
<dbReference type="InterPro" id="IPR026695">
    <property type="entry name" value="Ccdc71/71L"/>
</dbReference>
<dbReference type="KEGG" id="els:105013986"/>
<dbReference type="AlphaFoldDB" id="A0AAY5L9Y3"/>
<dbReference type="RefSeq" id="XP_010874207.1">
    <property type="nucleotide sequence ID" value="XM_010875905.4"/>
</dbReference>
<dbReference type="Proteomes" id="UP000265140">
    <property type="component" value="Chromosome 12"/>
</dbReference>
<protein>
    <submittedName>
        <fullName evidence="3">Uncharacterized protein</fullName>
    </submittedName>
</protein>
<dbReference type="Pfam" id="PF15374">
    <property type="entry name" value="CCDC71L"/>
    <property type="match status" value="2"/>
</dbReference>